<reference evidence="5 6" key="1">
    <citation type="submission" date="2019-06" db="EMBL/GenBank/DDBJ databases">
        <title>Sequencing the genomes of 1000 actinobacteria strains.</title>
        <authorList>
            <person name="Klenk H.-P."/>
        </authorList>
    </citation>
    <scope>NUCLEOTIDE SEQUENCE [LARGE SCALE GENOMIC DNA]</scope>
    <source>
        <strain evidence="5 6">DSM 44826</strain>
    </source>
</reference>
<dbReference type="InterPro" id="IPR006224">
    <property type="entry name" value="PsdUridine_synth_RluA-like_CS"/>
</dbReference>
<dbReference type="InterPro" id="IPR006145">
    <property type="entry name" value="PsdUridine_synth_RsuA/RluA"/>
</dbReference>
<dbReference type="PANTHER" id="PTHR21600:SF84">
    <property type="entry name" value="PSEUDOURIDINE SYNTHASE RSUA_RLUA-LIKE DOMAIN-CONTAINING PROTEIN"/>
    <property type="match status" value="1"/>
</dbReference>
<dbReference type="Gene3D" id="3.30.2350.10">
    <property type="entry name" value="Pseudouridine synthase"/>
    <property type="match status" value="1"/>
</dbReference>
<name>A0A561TTY6_9ACTN</name>
<evidence type="ECO:0000313" key="5">
    <source>
        <dbReference type="EMBL" id="TWF90570.1"/>
    </source>
</evidence>
<evidence type="ECO:0000256" key="2">
    <source>
        <dbReference type="ARBA" id="ARBA00031870"/>
    </source>
</evidence>
<evidence type="ECO:0000313" key="6">
    <source>
        <dbReference type="Proteomes" id="UP000317940"/>
    </source>
</evidence>
<keyword evidence="6" id="KW-1185">Reference proteome</keyword>
<dbReference type="GO" id="GO:0009982">
    <property type="term" value="F:pseudouridine synthase activity"/>
    <property type="evidence" value="ECO:0007669"/>
    <property type="project" value="InterPro"/>
</dbReference>
<accession>A0A561TTY6</accession>
<dbReference type="GO" id="GO:0140098">
    <property type="term" value="F:catalytic activity, acting on RNA"/>
    <property type="evidence" value="ECO:0007669"/>
    <property type="project" value="UniProtKB-ARBA"/>
</dbReference>
<dbReference type="AlphaFoldDB" id="A0A561TTY6"/>
<dbReference type="PROSITE" id="PS01129">
    <property type="entry name" value="PSI_RLU"/>
    <property type="match status" value="1"/>
</dbReference>
<gene>
    <name evidence="5" type="ORF">FHX73_13617</name>
</gene>
<dbReference type="EMBL" id="VIWT01000003">
    <property type="protein sequence ID" value="TWF90570.1"/>
    <property type="molecule type" value="Genomic_DNA"/>
</dbReference>
<protein>
    <recommendedName>
        <fullName evidence="2">RNA pseudouridylate synthase</fullName>
    </recommendedName>
    <alternativeName>
        <fullName evidence="3">RNA-uridine isomerase</fullName>
    </alternativeName>
</protein>
<organism evidence="5 6">
    <name type="scientific">Kitasatospora viridis</name>
    <dbReference type="NCBI Taxonomy" id="281105"/>
    <lineage>
        <taxon>Bacteria</taxon>
        <taxon>Bacillati</taxon>
        <taxon>Actinomycetota</taxon>
        <taxon>Actinomycetes</taxon>
        <taxon>Kitasatosporales</taxon>
        <taxon>Streptomycetaceae</taxon>
        <taxon>Kitasatospora</taxon>
    </lineage>
</organism>
<sequence length="307" mass="34501">MRRRGTPTPAPLPQRRGVDPVRMRLPLDGEWATVAEYLAHRLPARLGERLDEMVRGGEIVATDGPIDARTPYRPGTSVWFHRDLPPEVPVPFPLDVLHRDERLVVLDKPHFLATMPRGSHVVETALSRLRDELDLPALVPAHRLDRLTAGLVMFVADPAARGAYQTLFRDRLVRKEYRAVAPYRADLELPVTVRSRMVKVPGELAAWEEPGEVNAVSEVELLERRGDLALYRLLPHTGRTHQLRLHMCSLGVPITNDPIYPQVLPATVPDDFSAPLQLLAVGLDFTDPITGRELSLRSRRTLSAWEA</sequence>
<comment type="catalytic activity">
    <reaction evidence="1">
        <text>a uridine in RNA = a pseudouridine in RNA</text>
        <dbReference type="Rhea" id="RHEA:48348"/>
        <dbReference type="Rhea" id="RHEA-COMP:12068"/>
        <dbReference type="Rhea" id="RHEA-COMP:12069"/>
        <dbReference type="ChEBI" id="CHEBI:65314"/>
        <dbReference type="ChEBI" id="CHEBI:65315"/>
    </reaction>
</comment>
<dbReference type="SUPFAM" id="SSF55120">
    <property type="entry name" value="Pseudouridine synthase"/>
    <property type="match status" value="1"/>
</dbReference>
<evidence type="ECO:0000259" key="4">
    <source>
        <dbReference type="Pfam" id="PF00849"/>
    </source>
</evidence>
<proteinExistence type="predicted"/>
<dbReference type="GO" id="GO:0000455">
    <property type="term" value="P:enzyme-directed rRNA pseudouridine synthesis"/>
    <property type="evidence" value="ECO:0007669"/>
    <property type="project" value="TreeGrafter"/>
</dbReference>
<dbReference type="OrthoDB" id="9807829at2"/>
<dbReference type="InterPro" id="IPR020103">
    <property type="entry name" value="PsdUridine_synth_cat_dom_sf"/>
</dbReference>
<evidence type="ECO:0000256" key="1">
    <source>
        <dbReference type="ARBA" id="ARBA00000073"/>
    </source>
</evidence>
<dbReference type="Pfam" id="PF00849">
    <property type="entry name" value="PseudoU_synth_2"/>
    <property type="match status" value="1"/>
</dbReference>
<dbReference type="PANTHER" id="PTHR21600">
    <property type="entry name" value="MITOCHONDRIAL RNA PSEUDOURIDINE SYNTHASE"/>
    <property type="match status" value="1"/>
</dbReference>
<dbReference type="Proteomes" id="UP000317940">
    <property type="component" value="Unassembled WGS sequence"/>
</dbReference>
<dbReference type="GO" id="GO:0003723">
    <property type="term" value="F:RNA binding"/>
    <property type="evidence" value="ECO:0007669"/>
    <property type="project" value="InterPro"/>
</dbReference>
<feature type="domain" description="Pseudouridine synthase RsuA/RluA-like" evidence="4">
    <location>
        <begin position="103"/>
        <end position="247"/>
    </location>
</feature>
<dbReference type="InterPro" id="IPR050188">
    <property type="entry name" value="RluA_PseudoU_synthase"/>
</dbReference>
<evidence type="ECO:0000256" key="3">
    <source>
        <dbReference type="ARBA" id="ARBA00033164"/>
    </source>
</evidence>
<comment type="caution">
    <text evidence="5">The sequence shown here is derived from an EMBL/GenBank/DDBJ whole genome shotgun (WGS) entry which is preliminary data.</text>
</comment>
<dbReference type="RefSeq" id="WP_145909757.1">
    <property type="nucleotide sequence ID" value="NZ_BAAAMZ010000001.1"/>
</dbReference>